<gene>
    <name evidence="1" type="ORF">L6452_23795</name>
</gene>
<organism evidence="1 2">
    <name type="scientific">Arctium lappa</name>
    <name type="common">Greater burdock</name>
    <name type="synonym">Lappa major</name>
    <dbReference type="NCBI Taxonomy" id="4217"/>
    <lineage>
        <taxon>Eukaryota</taxon>
        <taxon>Viridiplantae</taxon>
        <taxon>Streptophyta</taxon>
        <taxon>Embryophyta</taxon>
        <taxon>Tracheophyta</taxon>
        <taxon>Spermatophyta</taxon>
        <taxon>Magnoliopsida</taxon>
        <taxon>eudicotyledons</taxon>
        <taxon>Gunneridae</taxon>
        <taxon>Pentapetalae</taxon>
        <taxon>asterids</taxon>
        <taxon>campanulids</taxon>
        <taxon>Asterales</taxon>
        <taxon>Asteraceae</taxon>
        <taxon>Carduoideae</taxon>
        <taxon>Cardueae</taxon>
        <taxon>Arctiinae</taxon>
        <taxon>Arctium</taxon>
    </lineage>
</organism>
<sequence length="439" mass="47790">MRVFTLVLGITLTILYTVGCSLATTISAASGATFSVDLIHRDSIKSPFYDHGMTYSQRLDRALQRSLDNAKCLKSNSSTYQAPIIPDRGEFLMNISFGNPSHQVLAIIDTASDLTWIHCRHCIHCYKHAGSIFNPEVSSTYKALGCKSGMCKPTPFIGTNCSSTKTCQYSVGYMDGTYSIGDIATETIKLGGQALQDIVFGCSFGNGGVSQDASGGVIGLGGGDFSLVSQIRTLVTPKFSYCLIPFPTDDHLSNLSSKLIFGDIGLGSQAVSTPLVPKWPTTFYYITLEGITVGNTRLNYSDSSNPTKRMQKGNMILDSGGTLTKLPNKLYHKVEAAIKEYFKDVKTIKGPLKQLSLCYHAKTIKHVPKITMHFEGADVPLLGYNMFAMVSKDTTCLAMVPYSGTAVFGNMAQSNFLIGYDLENKSVSFRHTDCTRLKV</sequence>
<dbReference type="Proteomes" id="UP001055879">
    <property type="component" value="Linkage Group LG08"/>
</dbReference>
<dbReference type="EMBL" id="CM042054">
    <property type="protein sequence ID" value="KAI3706204.1"/>
    <property type="molecule type" value="Genomic_DNA"/>
</dbReference>
<protein>
    <submittedName>
        <fullName evidence="1">Uncharacterized protein</fullName>
    </submittedName>
</protein>
<reference evidence="1 2" key="2">
    <citation type="journal article" date="2022" name="Mol. Ecol. Resour.">
        <title>The genomes of chicory, endive, great burdock and yacon provide insights into Asteraceae paleo-polyploidization history and plant inulin production.</title>
        <authorList>
            <person name="Fan W."/>
            <person name="Wang S."/>
            <person name="Wang H."/>
            <person name="Wang A."/>
            <person name="Jiang F."/>
            <person name="Liu H."/>
            <person name="Zhao H."/>
            <person name="Xu D."/>
            <person name="Zhang Y."/>
        </authorList>
    </citation>
    <scope>NUCLEOTIDE SEQUENCE [LARGE SCALE GENOMIC DNA]</scope>
    <source>
        <strain evidence="2">cv. Niubang</strain>
    </source>
</reference>
<name>A0ACB9A897_ARCLA</name>
<keyword evidence="2" id="KW-1185">Reference proteome</keyword>
<evidence type="ECO:0000313" key="2">
    <source>
        <dbReference type="Proteomes" id="UP001055879"/>
    </source>
</evidence>
<accession>A0ACB9A897</accession>
<evidence type="ECO:0000313" key="1">
    <source>
        <dbReference type="EMBL" id="KAI3706204.1"/>
    </source>
</evidence>
<proteinExistence type="predicted"/>
<reference evidence="2" key="1">
    <citation type="journal article" date="2022" name="Mol. Ecol. Resour.">
        <title>The genomes of chicory, endive, great burdock and yacon provide insights into Asteraceae palaeo-polyploidization history and plant inulin production.</title>
        <authorList>
            <person name="Fan W."/>
            <person name="Wang S."/>
            <person name="Wang H."/>
            <person name="Wang A."/>
            <person name="Jiang F."/>
            <person name="Liu H."/>
            <person name="Zhao H."/>
            <person name="Xu D."/>
            <person name="Zhang Y."/>
        </authorList>
    </citation>
    <scope>NUCLEOTIDE SEQUENCE [LARGE SCALE GENOMIC DNA]</scope>
    <source>
        <strain evidence="2">cv. Niubang</strain>
    </source>
</reference>
<comment type="caution">
    <text evidence="1">The sequence shown here is derived from an EMBL/GenBank/DDBJ whole genome shotgun (WGS) entry which is preliminary data.</text>
</comment>